<protein>
    <submittedName>
        <fullName evidence="4">B-cell linker protein</fullName>
    </submittedName>
</protein>
<reference evidence="4 5" key="1">
    <citation type="submission" date="2013-11" db="EMBL/GenBank/DDBJ databases">
        <title>Genome sequencing of Stegodyphus mimosarum.</title>
        <authorList>
            <person name="Bechsgaard J."/>
        </authorList>
    </citation>
    <scope>NUCLEOTIDE SEQUENCE [LARGE SCALE GENOMIC DNA]</scope>
</reference>
<dbReference type="AlphaFoldDB" id="A0A087UB54"/>
<sequence>MKQNGAFLVRYSSKPTNEIPYTMCVAFDGRVLNSHIRLKSNGYYALGKEKGGEKTFSTISDLIRYHQEVPIEINPSGTKNLFRVCLLVT</sequence>
<dbReference type="Gene3D" id="3.30.505.10">
    <property type="entry name" value="SH2 domain"/>
    <property type="match status" value="1"/>
</dbReference>
<dbReference type="Proteomes" id="UP000054359">
    <property type="component" value="Unassembled WGS sequence"/>
</dbReference>
<evidence type="ECO:0000313" key="5">
    <source>
        <dbReference type="Proteomes" id="UP000054359"/>
    </source>
</evidence>
<proteinExistence type="predicted"/>
<dbReference type="OrthoDB" id="6437863at2759"/>
<dbReference type="GO" id="GO:0005737">
    <property type="term" value="C:cytoplasm"/>
    <property type="evidence" value="ECO:0007669"/>
    <property type="project" value="UniProtKB-ARBA"/>
</dbReference>
<dbReference type="GO" id="GO:0035556">
    <property type="term" value="P:intracellular signal transduction"/>
    <property type="evidence" value="ECO:0007669"/>
    <property type="project" value="TreeGrafter"/>
</dbReference>
<evidence type="ECO:0000256" key="1">
    <source>
        <dbReference type="ARBA" id="ARBA00022999"/>
    </source>
</evidence>
<evidence type="ECO:0000259" key="3">
    <source>
        <dbReference type="PROSITE" id="PS50001"/>
    </source>
</evidence>
<dbReference type="PANTHER" id="PTHR14098:SF14">
    <property type="entry name" value="SH2 DOMAIN-CONTAINING PROTEIN"/>
    <property type="match status" value="1"/>
</dbReference>
<dbReference type="PROSITE" id="PS50001">
    <property type="entry name" value="SH2"/>
    <property type="match status" value="1"/>
</dbReference>
<dbReference type="InterPro" id="IPR051751">
    <property type="entry name" value="Immunoreceptor_sig_adapters"/>
</dbReference>
<dbReference type="GO" id="GO:0007169">
    <property type="term" value="P:cell surface receptor protein tyrosine kinase signaling pathway"/>
    <property type="evidence" value="ECO:0007669"/>
    <property type="project" value="TreeGrafter"/>
</dbReference>
<evidence type="ECO:0000256" key="2">
    <source>
        <dbReference type="PROSITE-ProRule" id="PRU00191"/>
    </source>
</evidence>
<name>A0A087UB54_STEMI</name>
<dbReference type="InterPro" id="IPR036860">
    <property type="entry name" value="SH2_dom_sf"/>
</dbReference>
<gene>
    <name evidence="4" type="ORF">X975_20603</name>
</gene>
<dbReference type="STRING" id="407821.A0A087UB54"/>
<dbReference type="PANTHER" id="PTHR14098">
    <property type="entry name" value="SH2 DOMAIN CONTAINING PROTEIN"/>
    <property type="match status" value="1"/>
</dbReference>
<dbReference type="EMBL" id="KK119065">
    <property type="protein sequence ID" value="KFM74593.1"/>
    <property type="molecule type" value="Genomic_DNA"/>
</dbReference>
<dbReference type="Pfam" id="PF00017">
    <property type="entry name" value="SH2"/>
    <property type="match status" value="1"/>
</dbReference>
<keyword evidence="1 2" id="KW-0727">SH2 domain</keyword>
<evidence type="ECO:0000313" key="4">
    <source>
        <dbReference type="EMBL" id="KFM74593.1"/>
    </source>
</evidence>
<feature type="non-terminal residue" evidence="4">
    <location>
        <position position="89"/>
    </location>
</feature>
<organism evidence="4 5">
    <name type="scientific">Stegodyphus mimosarum</name>
    <name type="common">African social velvet spider</name>
    <dbReference type="NCBI Taxonomy" id="407821"/>
    <lineage>
        <taxon>Eukaryota</taxon>
        <taxon>Metazoa</taxon>
        <taxon>Ecdysozoa</taxon>
        <taxon>Arthropoda</taxon>
        <taxon>Chelicerata</taxon>
        <taxon>Arachnida</taxon>
        <taxon>Araneae</taxon>
        <taxon>Araneomorphae</taxon>
        <taxon>Entelegynae</taxon>
        <taxon>Eresoidea</taxon>
        <taxon>Eresidae</taxon>
        <taxon>Stegodyphus</taxon>
    </lineage>
</organism>
<keyword evidence="5" id="KW-1185">Reference proteome</keyword>
<dbReference type="InterPro" id="IPR000980">
    <property type="entry name" value="SH2"/>
</dbReference>
<accession>A0A087UB54</accession>
<dbReference type="SUPFAM" id="SSF55550">
    <property type="entry name" value="SH2 domain"/>
    <property type="match status" value="1"/>
</dbReference>
<feature type="domain" description="SH2" evidence="3">
    <location>
        <begin position="1"/>
        <end position="85"/>
    </location>
</feature>